<dbReference type="CDD" id="cd04301">
    <property type="entry name" value="NAT_SF"/>
    <property type="match status" value="1"/>
</dbReference>
<reference evidence="4 5" key="1">
    <citation type="submission" date="2019-05" db="EMBL/GenBank/DDBJ databases">
        <title>Pseudomonas sp. SC006 isolated from lettuce that can produce HBGAs.</title>
        <authorList>
            <person name="Wang D."/>
            <person name="Liao N."/>
            <person name="Liu D."/>
            <person name="Zhang Z."/>
            <person name="Zou S."/>
        </authorList>
    </citation>
    <scope>NUCLEOTIDE SEQUENCE [LARGE SCALE GENOMIC DNA]</scope>
    <source>
        <strain evidence="4 5">SC006</strain>
    </source>
</reference>
<dbReference type="InterPro" id="IPR050680">
    <property type="entry name" value="YpeA/RimI_acetyltransf"/>
</dbReference>
<dbReference type="Proteomes" id="UP000309819">
    <property type="component" value="Unassembled WGS sequence"/>
</dbReference>
<feature type="domain" description="N-acetyltransferase" evidence="3">
    <location>
        <begin position="20"/>
        <end position="173"/>
    </location>
</feature>
<evidence type="ECO:0000313" key="5">
    <source>
        <dbReference type="Proteomes" id="UP000309819"/>
    </source>
</evidence>
<evidence type="ECO:0000259" key="3">
    <source>
        <dbReference type="PROSITE" id="PS51186"/>
    </source>
</evidence>
<keyword evidence="5" id="KW-1185">Reference proteome</keyword>
<dbReference type="InterPro" id="IPR000182">
    <property type="entry name" value="GNAT_dom"/>
</dbReference>
<organism evidence="4 5">
    <name type="scientific">Pseudomonas mosselii</name>
    <dbReference type="NCBI Taxonomy" id="78327"/>
    <lineage>
        <taxon>Bacteria</taxon>
        <taxon>Pseudomonadati</taxon>
        <taxon>Pseudomonadota</taxon>
        <taxon>Gammaproteobacteria</taxon>
        <taxon>Pseudomonadales</taxon>
        <taxon>Pseudomonadaceae</taxon>
        <taxon>Pseudomonas</taxon>
    </lineage>
</organism>
<keyword evidence="2" id="KW-0012">Acyltransferase</keyword>
<name>A0A5R8ZI11_9PSED</name>
<dbReference type="EMBL" id="VAUO01000001">
    <property type="protein sequence ID" value="TLP65412.1"/>
    <property type="molecule type" value="Genomic_DNA"/>
</dbReference>
<dbReference type="AlphaFoldDB" id="A0A5R8ZI11"/>
<keyword evidence="1 4" id="KW-0808">Transferase</keyword>
<dbReference type="SUPFAM" id="SSF55729">
    <property type="entry name" value="Acyl-CoA N-acyltransferases (Nat)"/>
    <property type="match status" value="1"/>
</dbReference>
<evidence type="ECO:0000313" key="4">
    <source>
        <dbReference type="EMBL" id="TLP65412.1"/>
    </source>
</evidence>
<evidence type="ECO:0000256" key="1">
    <source>
        <dbReference type="ARBA" id="ARBA00022679"/>
    </source>
</evidence>
<dbReference type="OrthoDB" id="5525374at2"/>
<evidence type="ECO:0000256" key="2">
    <source>
        <dbReference type="ARBA" id="ARBA00023315"/>
    </source>
</evidence>
<accession>A0A5R8ZI11</accession>
<dbReference type="InterPro" id="IPR016181">
    <property type="entry name" value="Acyl_CoA_acyltransferase"/>
</dbReference>
<gene>
    <name evidence="4" type="ORF">FEM01_04335</name>
</gene>
<sequence>MTTLDALNQLLGAMPGHALPGLRRQAEEDAPLLRELFVARRWQEFSAAPGWSDAQRLVFLHGQAQAQRLHYEQHYPRADFLIVEHATQAIGRLCLSLEKHQVRVVDIALLPAYQGQGLGSQLLGAVLALADHLGKPCGLSVEPSSPAHRLYTRLGFKASEDQGVYLQMLRPVPADTTRSALMDT</sequence>
<dbReference type="PROSITE" id="PS51186">
    <property type="entry name" value="GNAT"/>
    <property type="match status" value="1"/>
</dbReference>
<protein>
    <submittedName>
        <fullName evidence="4">GNAT family N-acetyltransferase</fullName>
    </submittedName>
</protein>
<comment type="caution">
    <text evidence="4">The sequence shown here is derived from an EMBL/GenBank/DDBJ whole genome shotgun (WGS) entry which is preliminary data.</text>
</comment>
<dbReference type="Gene3D" id="3.40.630.30">
    <property type="match status" value="1"/>
</dbReference>
<dbReference type="PANTHER" id="PTHR43420:SF12">
    <property type="entry name" value="N-ACETYLTRANSFERASE DOMAIN-CONTAINING PROTEIN"/>
    <property type="match status" value="1"/>
</dbReference>
<proteinExistence type="predicted"/>
<dbReference type="PANTHER" id="PTHR43420">
    <property type="entry name" value="ACETYLTRANSFERASE"/>
    <property type="match status" value="1"/>
</dbReference>
<dbReference type="GO" id="GO:0016747">
    <property type="term" value="F:acyltransferase activity, transferring groups other than amino-acyl groups"/>
    <property type="evidence" value="ECO:0007669"/>
    <property type="project" value="InterPro"/>
</dbReference>
<dbReference type="RefSeq" id="WP_138218035.1">
    <property type="nucleotide sequence ID" value="NZ_VAUO01000001.1"/>
</dbReference>
<dbReference type="Pfam" id="PF00583">
    <property type="entry name" value="Acetyltransf_1"/>
    <property type="match status" value="1"/>
</dbReference>